<dbReference type="AlphaFoldDB" id="A0AAV4JRB3"/>
<comment type="caution">
    <text evidence="1">The sequence shown here is derived from an EMBL/GenBank/DDBJ whole genome shotgun (WGS) entry which is preliminary data.</text>
</comment>
<sequence length="145" mass="16298">MGHATAQDIFDQLIAKTAIPFTKIEQLSMDGPNGNWKVHSLLSCHIEVPTSTTVPLDYRPHRWVENVTVAERAIAIWPDIQLFFKSLKPLSTKSYKTLAEMMQDKLLTARAQCFISIAKDVEPFLLRFQSGAPLRPFLGSELSIA</sequence>
<dbReference type="Proteomes" id="UP000762676">
    <property type="component" value="Unassembled WGS sequence"/>
</dbReference>
<protein>
    <submittedName>
        <fullName evidence="1">DNA-dependent protein kinase catalytic subunit-like protein</fullName>
    </submittedName>
</protein>
<gene>
    <name evidence="1" type="ORF">ElyMa_001684700</name>
</gene>
<evidence type="ECO:0000313" key="1">
    <source>
        <dbReference type="EMBL" id="GFS25323.1"/>
    </source>
</evidence>
<dbReference type="EMBL" id="BMAT01003433">
    <property type="protein sequence ID" value="GFS25323.1"/>
    <property type="molecule type" value="Genomic_DNA"/>
</dbReference>
<organism evidence="1 2">
    <name type="scientific">Elysia marginata</name>
    <dbReference type="NCBI Taxonomy" id="1093978"/>
    <lineage>
        <taxon>Eukaryota</taxon>
        <taxon>Metazoa</taxon>
        <taxon>Spiralia</taxon>
        <taxon>Lophotrochozoa</taxon>
        <taxon>Mollusca</taxon>
        <taxon>Gastropoda</taxon>
        <taxon>Heterobranchia</taxon>
        <taxon>Euthyneura</taxon>
        <taxon>Panpulmonata</taxon>
        <taxon>Sacoglossa</taxon>
        <taxon>Placobranchoidea</taxon>
        <taxon>Plakobranchidae</taxon>
        <taxon>Elysia</taxon>
    </lineage>
</organism>
<dbReference type="GO" id="GO:0016301">
    <property type="term" value="F:kinase activity"/>
    <property type="evidence" value="ECO:0007669"/>
    <property type="project" value="UniProtKB-KW"/>
</dbReference>
<keyword evidence="1" id="KW-0418">Kinase</keyword>
<keyword evidence="1" id="KW-0808">Transferase</keyword>
<reference evidence="1 2" key="1">
    <citation type="journal article" date="2021" name="Elife">
        <title>Chloroplast acquisition without the gene transfer in kleptoplastic sea slugs, Plakobranchus ocellatus.</title>
        <authorList>
            <person name="Maeda T."/>
            <person name="Takahashi S."/>
            <person name="Yoshida T."/>
            <person name="Shimamura S."/>
            <person name="Takaki Y."/>
            <person name="Nagai Y."/>
            <person name="Toyoda A."/>
            <person name="Suzuki Y."/>
            <person name="Arimoto A."/>
            <person name="Ishii H."/>
            <person name="Satoh N."/>
            <person name="Nishiyama T."/>
            <person name="Hasebe M."/>
            <person name="Maruyama T."/>
            <person name="Minagawa J."/>
            <person name="Obokata J."/>
            <person name="Shigenobu S."/>
        </authorList>
    </citation>
    <scope>NUCLEOTIDE SEQUENCE [LARGE SCALE GENOMIC DNA]</scope>
</reference>
<keyword evidence="2" id="KW-1185">Reference proteome</keyword>
<proteinExistence type="predicted"/>
<name>A0AAV4JRB3_9GAST</name>
<accession>A0AAV4JRB3</accession>
<evidence type="ECO:0000313" key="2">
    <source>
        <dbReference type="Proteomes" id="UP000762676"/>
    </source>
</evidence>